<evidence type="ECO:0000256" key="1">
    <source>
        <dbReference type="ARBA" id="ARBA00004613"/>
    </source>
</evidence>
<dbReference type="SUPFAM" id="SSF48113">
    <property type="entry name" value="Heme-dependent peroxidases"/>
    <property type="match status" value="1"/>
</dbReference>
<keyword evidence="4" id="KW-0408">Iron</keyword>
<evidence type="ECO:0000256" key="4">
    <source>
        <dbReference type="PIRSR" id="PIRSR619791-2"/>
    </source>
</evidence>
<dbReference type="GO" id="GO:0005576">
    <property type="term" value="C:extracellular region"/>
    <property type="evidence" value="ECO:0007669"/>
    <property type="project" value="UniProtKB-SubCell"/>
</dbReference>
<gene>
    <name evidence="7" type="ORF">AB1Y20_022327</name>
</gene>
<evidence type="ECO:0000256" key="6">
    <source>
        <dbReference type="SAM" id="Phobius"/>
    </source>
</evidence>
<dbReference type="GO" id="GO:0006979">
    <property type="term" value="P:response to oxidative stress"/>
    <property type="evidence" value="ECO:0007669"/>
    <property type="project" value="InterPro"/>
</dbReference>
<dbReference type="InterPro" id="IPR045266">
    <property type="entry name" value="DOH_DOMON"/>
</dbReference>
<organism evidence="7 8">
    <name type="scientific">Prymnesium parvum</name>
    <name type="common">Toxic golden alga</name>
    <dbReference type="NCBI Taxonomy" id="97485"/>
    <lineage>
        <taxon>Eukaryota</taxon>
        <taxon>Haptista</taxon>
        <taxon>Haptophyta</taxon>
        <taxon>Prymnesiophyceae</taxon>
        <taxon>Prymnesiales</taxon>
        <taxon>Prymnesiaceae</taxon>
        <taxon>Prymnesium</taxon>
    </lineage>
</organism>
<accession>A0AB34JG10</accession>
<dbReference type="InterPro" id="IPR010255">
    <property type="entry name" value="Haem_peroxidase_sf"/>
</dbReference>
<evidence type="ECO:0008006" key="9">
    <source>
        <dbReference type="Google" id="ProtNLM"/>
    </source>
</evidence>
<keyword evidence="3" id="KW-0325">Glycoprotein</keyword>
<keyword evidence="4" id="KW-0349">Heme</keyword>
<keyword evidence="6" id="KW-1133">Transmembrane helix</keyword>
<dbReference type="Pfam" id="PF03098">
    <property type="entry name" value="An_peroxidase"/>
    <property type="match status" value="1"/>
</dbReference>
<evidence type="ECO:0000313" key="7">
    <source>
        <dbReference type="EMBL" id="KAL1520761.1"/>
    </source>
</evidence>
<dbReference type="Proteomes" id="UP001515480">
    <property type="component" value="Unassembled WGS sequence"/>
</dbReference>
<feature type="region of interest" description="Disordered" evidence="5">
    <location>
        <begin position="156"/>
        <end position="181"/>
    </location>
</feature>
<keyword evidence="6" id="KW-0812">Transmembrane</keyword>
<dbReference type="GO" id="GO:0020037">
    <property type="term" value="F:heme binding"/>
    <property type="evidence" value="ECO:0007669"/>
    <property type="project" value="InterPro"/>
</dbReference>
<feature type="transmembrane region" description="Helical" evidence="6">
    <location>
        <begin position="692"/>
        <end position="712"/>
    </location>
</feature>
<comment type="subcellular location">
    <subcellularLocation>
        <location evidence="1">Secreted</location>
    </subcellularLocation>
</comment>
<evidence type="ECO:0000256" key="5">
    <source>
        <dbReference type="SAM" id="MobiDB-lite"/>
    </source>
</evidence>
<dbReference type="InterPro" id="IPR019791">
    <property type="entry name" value="Haem_peroxidase_animal"/>
</dbReference>
<dbReference type="PANTHER" id="PTHR11475">
    <property type="entry name" value="OXIDASE/PEROXIDASE"/>
    <property type="match status" value="1"/>
</dbReference>
<reference evidence="7 8" key="1">
    <citation type="journal article" date="2024" name="Science">
        <title>Giant polyketide synthase enzymes in the biosynthesis of giant marine polyether toxins.</title>
        <authorList>
            <person name="Fallon T.R."/>
            <person name="Shende V.V."/>
            <person name="Wierzbicki I.H."/>
            <person name="Pendleton A.L."/>
            <person name="Watervoot N.F."/>
            <person name="Auber R.P."/>
            <person name="Gonzalez D.J."/>
            <person name="Wisecaver J.H."/>
            <person name="Moore B.S."/>
        </authorList>
    </citation>
    <scope>NUCLEOTIDE SEQUENCE [LARGE SCALE GENOMIC DNA]</scope>
    <source>
        <strain evidence="7 8">12B1</strain>
    </source>
</reference>
<dbReference type="EMBL" id="JBGBPQ010000008">
    <property type="protein sequence ID" value="KAL1520761.1"/>
    <property type="molecule type" value="Genomic_DNA"/>
</dbReference>
<keyword evidence="4" id="KW-0479">Metal-binding</keyword>
<comment type="caution">
    <text evidence="7">The sequence shown here is derived from an EMBL/GenBank/DDBJ whole genome shotgun (WGS) entry which is preliminary data.</text>
</comment>
<proteinExistence type="predicted"/>
<dbReference type="GO" id="GO:0004601">
    <property type="term" value="F:peroxidase activity"/>
    <property type="evidence" value="ECO:0007669"/>
    <property type="project" value="InterPro"/>
</dbReference>
<evidence type="ECO:0000313" key="8">
    <source>
        <dbReference type="Proteomes" id="UP001515480"/>
    </source>
</evidence>
<name>A0AB34JG10_PRYPA</name>
<sequence>MRAYNGSGNNIAHPSWGSTNTPFRAISVRGPSFAWGDLPFAARASEILLKQDHYQLRRNQTSSMTDLFSYFGQWIALDLSGTIINASEMQMVFPHAPNESSACPSPYPFSRSLHTTLGGQREPLNGNTAYIDAEQVYGNCDECAAALRTFSGGQLRESSFGESPHDSDGQSSCPVRNPRGLPRARLRFSGSRRVNEVTPLVALTSVFVREHNRHCLVLASTHPTWTDQQLYDRARMHVIALVQRIAMYEYLPKLVGPVKVYDGYDPLVDPSILSLFGAAAFRFGHSTISPSIKLRSSCGEQEGELPLRAAMYEETPDAIVESVLVGLIQGQSYFTDLQIVDDLRTSLLSDVGIPNADLGAIDLLRGRDHELPKYNDARVAYSLPAITSFEQLTDDAELQSKLSSLYGGVSEIDTYVGLLLERSIDKLPIGPLGRSIIVGQFDRIRAGDRYWYENRQGAGPMLNASELENIRETTLGDVLSRNTKILPKVSALPFMVESPCNELTDSGILALQIDTDGLRWVEFTVSADHGEDVGMLSIMASVPRDTWLGIGFGATDGAMQNADIITIHTGAKYEGCAQDAAETTFVCDRSASDWHYEDVTVPLDTSLGGSSDVQLLRVDWIDGVATVLITRPLNTHDKFDAVVGEHMFATFAYSESVPFDYHGPRTKTARIDFHTGMIDLKAILLRRGSQTLHGAFMTIAWGFLVPLAFMIARYCHRNRGQWMGVHVTMNVCGAAVPKTLCSIAVQLREAG</sequence>
<keyword evidence="2" id="KW-0964">Secreted</keyword>
<dbReference type="Gene3D" id="1.10.640.10">
    <property type="entry name" value="Haem peroxidase domain superfamily, animal type"/>
    <property type="match status" value="1"/>
</dbReference>
<keyword evidence="6" id="KW-0472">Membrane</keyword>
<dbReference type="CDD" id="cd09631">
    <property type="entry name" value="DOMON_DOH"/>
    <property type="match status" value="1"/>
</dbReference>
<evidence type="ECO:0000256" key="2">
    <source>
        <dbReference type="ARBA" id="ARBA00022525"/>
    </source>
</evidence>
<dbReference type="InterPro" id="IPR037120">
    <property type="entry name" value="Haem_peroxidase_sf_animal"/>
</dbReference>
<dbReference type="GO" id="GO:0046872">
    <property type="term" value="F:metal ion binding"/>
    <property type="evidence" value="ECO:0007669"/>
    <property type="project" value="UniProtKB-KW"/>
</dbReference>
<evidence type="ECO:0000256" key="3">
    <source>
        <dbReference type="ARBA" id="ARBA00023180"/>
    </source>
</evidence>
<dbReference type="PROSITE" id="PS50292">
    <property type="entry name" value="PEROXIDASE_3"/>
    <property type="match status" value="1"/>
</dbReference>
<dbReference type="PRINTS" id="PR00457">
    <property type="entry name" value="ANPEROXIDASE"/>
</dbReference>
<dbReference type="PANTHER" id="PTHR11475:SF4">
    <property type="entry name" value="CHORION PEROXIDASE"/>
    <property type="match status" value="1"/>
</dbReference>
<protein>
    <recommendedName>
        <fullName evidence="9">Peroxidase</fullName>
    </recommendedName>
</protein>
<keyword evidence="8" id="KW-1185">Reference proteome</keyword>
<feature type="binding site" description="axial binding residue" evidence="4">
    <location>
        <position position="285"/>
    </location>
    <ligand>
        <name>heme b</name>
        <dbReference type="ChEBI" id="CHEBI:60344"/>
    </ligand>
    <ligandPart>
        <name>Fe</name>
        <dbReference type="ChEBI" id="CHEBI:18248"/>
    </ligandPart>
</feature>
<dbReference type="AlphaFoldDB" id="A0AB34JG10"/>